<dbReference type="PANTHER" id="PTHR33398:SF1">
    <property type="entry name" value="SMALL RIBOSOMAL SUBUNIT PROTEIN BS20C"/>
    <property type="match status" value="1"/>
</dbReference>
<dbReference type="NCBIfam" id="TIGR00029">
    <property type="entry name" value="S20"/>
    <property type="match status" value="1"/>
</dbReference>
<dbReference type="GO" id="GO:0070181">
    <property type="term" value="F:small ribosomal subunit rRNA binding"/>
    <property type="evidence" value="ECO:0007669"/>
    <property type="project" value="TreeGrafter"/>
</dbReference>
<dbReference type="InterPro" id="IPR002583">
    <property type="entry name" value="Ribosomal_bS20"/>
</dbReference>
<evidence type="ECO:0000256" key="3">
    <source>
        <dbReference type="ARBA" id="ARBA00022730"/>
    </source>
</evidence>
<gene>
    <name evidence="8" type="primary">rpsT</name>
    <name evidence="10" type="ORF">ENQ76_04740</name>
</gene>
<keyword evidence="6 8" id="KW-0687">Ribonucleoprotein</keyword>
<comment type="function">
    <text evidence="1 8">Binds directly to 16S ribosomal RNA.</text>
</comment>
<dbReference type="AlphaFoldDB" id="A0A7C2JYD9"/>
<dbReference type="Gene3D" id="1.20.58.110">
    <property type="entry name" value="Ribosomal protein S20"/>
    <property type="match status" value="1"/>
</dbReference>
<evidence type="ECO:0000256" key="8">
    <source>
        <dbReference type="HAMAP-Rule" id="MF_00500"/>
    </source>
</evidence>
<organism evidence="10">
    <name type="scientific">Schlesneria paludicola</name>
    <dbReference type="NCBI Taxonomy" id="360056"/>
    <lineage>
        <taxon>Bacteria</taxon>
        <taxon>Pseudomonadati</taxon>
        <taxon>Planctomycetota</taxon>
        <taxon>Planctomycetia</taxon>
        <taxon>Planctomycetales</taxon>
        <taxon>Planctomycetaceae</taxon>
        <taxon>Schlesneria</taxon>
    </lineage>
</organism>
<dbReference type="GO" id="GO:0005829">
    <property type="term" value="C:cytosol"/>
    <property type="evidence" value="ECO:0007669"/>
    <property type="project" value="TreeGrafter"/>
</dbReference>
<reference evidence="10" key="1">
    <citation type="journal article" date="2020" name="mSystems">
        <title>Genome- and Community-Level Interaction Insights into Carbon Utilization and Element Cycling Functions of Hydrothermarchaeota in Hydrothermal Sediment.</title>
        <authorList>
            <person name="Zhou Z."/>
            <person name="Liu Y."/>
            <person name="Xu W."/>
            <person name="Pan J."/>
            <person name="Luo Z.H."/>
            <person name="Li M."/>
        </authorList>
    </citation>
    <scope>NUCLEOTIDE SEQUENCE [LARGE SCALE GENOMIC DNA]</scope>
    <source>
        <strain evidence="10">SpSt-339</strain>
    </source>
</reference>
<dbReference type="EMBL" id="DSOK01000143">
    <property type="protein sequence ID" value="HEN14762.1"/>
    <property type="molecule type" value="Genomic_DNA"/>
</dbReference>
<dbReference type="InterPro" id="IPR036510">
    <property type="entry name" value="Ribosomal_bS20_sf"/>
</dbReference>
<evidence type="ECO:0000256" key="6">
    <source>
        <dbReference type="ARBA" id="ARBA00023274"/>
    </source>
</evidence>
<dbReference type="GO" id="GO:0003735">
    <property type="term" value="F:structural constituent of ribosome"/>
    <property type="evidence" value="ECO:0007669"/>
    <property type="project" value="InterPro"/>
</dbReference>
<keyword evidence="4 8" id="KW-0694">RNA-binding</keyword>
<evidence type="ECO:0000313" key="10">
    <source>
        <dbReference type="EMBL" id="HEN14762.1"/>
    </source>
</evidence>
<comment type="similarity">
    <text evidence="2 8">Belongs to the bacterial ribosomal protein bS20 family.</text>
</comment>
<dbReference type="GO" id="GO:0015935">
    <property type="term" value="C:small ribosomal subunit"/>
    <property type="evidence" value="ECO:0007669"/>
    <property type="project" value="TreeGrafter"/>
</dbReference>
<feature type="compositionally biased region" description="Basic residues" evidence="9">
    <location>
        <begin position="9"/>
        <end position="23"/>
    </location>
</feature>
<feature type="region of interest" description="Disordered" evidence="9">
    <location>
        <begin position="1"/>
        <end position="29"/>
    </location>
</feature>
<protein>
    <recommendedName>
        <fullName evidence="7 8">Small ribosomal subunit protein bS20</fullName>
    </recommendedName>
</protein>
<evidence type="ECO:0000256" key="7">
    <source>
        <dbReference type="ARBA" id="ARBA00035136"/>
    </source>
</evidence>
<accession>A0A7C2JYD9</accession>
<keyword evidence="3 8" id="KW-0699">rRNA-binding</keyword>
<sequence>MPNTETAKRALRKDNRRRLRNRPQRSALRTMVKKLRAMAAKGDVEGAKTALQSVIKRLDQAADKHLIHKNNASRQKSRLTQLVNKAAKSGSQPPASEPPAS</sequence>
<name>A0A7C2JYD9_9PLAN</name>
<proteinExistence type="inferred from homology"/>
<comment type="caution">
    <text evidence="10">The sequence shown here is derived from an EMBL/GenBank/DDBJ whole genome shotgun (WGS) entry which is preliminary data.</text>
</comment>
<evidence type="ECO:0000256" key="5">
    <source>
        <dbReference type="ARBA" id="ARBA00022980"/>
    </source>
</evidence>
<evidence type="ECO:0000256" key="2">
    <source>
        <dbReference type="ARBA" id="ARBA00007634"/>
    </source>
</evidence>
<dbReference type="GO" id="GO:0006412">
    <property type="term" value="P:translation"/>
    <property type="evidence" value="ECO:0007669"/>
    <property type="project" value="UniProtKB-UniRule"/>
</dbReference>
<evidence type="ECO:0000256" key="1">
    <source>
        <dbReference type="ARBA" id="ARBA00003134"/>
    </source>
</evidence>
<dbReference type="Pfam" id="PF01649">
    <property type="entry name" value="Ribosomal_S20p"/>
    <property type="match status" value="1"/>
</dbReference>
<dbReference type="HAMAP" id="MF_00500">
    <property type="entry name" value="Ribosomal_bS20"/>
    <property type="match status" value="1"/>
</dbReference>
<evidence type="ECO:0000256" key="4">
    <source>
        <dbReference type="ARBA" id="ARBA00022884"/>
    </source>
</evidence>
<dbReference type="PANTHER" id="PTHR33398">
    <property type="entry name" value="30S RIBOSOMAL PROTEIN S20"/>
    <property type="match status" value="1"/>
</dbReference>
<dbReference type="SUPFAM" id="SSF46992">
    <property type="entry name" value="Ribosomal protein S20"/>
    <property type="match status" value="1"/>
</dbReference>
<keyword evidence="5 8" id="KW-0689">Ribosomal protein</keyword>
<evidence type="ECO:0000256" key="9">
    <source>
        <dbReference type="SAM" id="MobiDB-lite"/>
    </source>
</evidence>